<dbReference type="PROSITE" id="PS51462">
    <property type="entry name" value="NUDIX"/>
    <property type="match status" value="1"/>
</dbReference>
<organism evidence="27 28">
    <name type="scientific">Actinospica acidithermotolerans</name>
    <dbReference type="NCBI Taxonomy" id="2828514"/>
    <lineage>
        <taxon>Bacteria</taxon>
        <taxon>Bacillati</taxon>
        <taxon>Actinomycetota</taxon>
        <taxon>Actinomycetes</taxon>
        <taxon>Catenulisporales</taxon>
        <taxon>Actinospicaceae</taxon>
        <taxon>Actinospica</taxon>
    </lineage>
</organism>
<evidence type="ECO:0000256" key="24">
    <source>
        <dbReference type="ARBA" id="ARBA00053094"/>
    </source>
</evidence>
<evidence type="ECO:0000256" key="14">
    <source>
        <dbReference type="ARBA" id="ARBA00026103"/>
    </source>
</evidence>
<comment type="subcellular location">
    <subcellularLocation>
        <location evidence="2">Cytoplasm</location>
    </subcellularLocation>
</comment>
<dbReference type="InterPro" id="IPR003563">
    <property type="entry name" value="8ODP"/>
</dbReference>
<evidence type="ECO:0000313" key="28">
    <source>
        <dbReference type="Proteomes" id="UP000676325"/>
    </source>
</evidence>
<comment type="similarity">
    <text evidence="3 25">Belongs to the Nudix hydrolase family.</text>
</comment>
<keyword evidence="9" id="KW-0694">RNA-binding</keyword>
<evidence type="ECO:0000256" key="6">
    <source>
        <dbReference type="ARBA" id="ARBA00022723"/>
    </source>
</evidence>
<dbReference type="GO" id="GO:0005737">
    <property type="term" value="C:cytoplasm"/>
    <property type="evidence" value="ECO:0007669"/>
    <property type="project" value="UniProtKB-SubCell"/>
</dbReference>
<dbReference type="PANTHER" id="PTHR43758:SF2">
    <property type="entry name" value="OXIDIZED PURINE NUCLEOSIDE TRIPHOSPHATE HYDROLASE"/>
    <property type="match status" value="1"/>
</dbReference>
<dbReference type="InterPro" id="IPR015797">
    <property type="entry name" value="NUDIX_hydrolase-like_dom_sf"/>
</dbReference>
<evidence type="ECO:0000256" key="22">
    <source>
        <dbReference type="ARBA" id="ARBA00048894"/>
    </source>
</evidence>
<proteinExistence type="inferred from homology"/>
<comment type="catalytic activity">
    <reaction evidence="22">
        <text>O(6)-methyl-dGTP + H2O = O(6)-methyl-dGMP + diphosphate + H(+)</text>
        <dbReference type="Rhea" id="RHEA:67600"/>
        <dbReference type="ChEBI" id="CHEBI:15377"/>
        <dbReference type="ChEBI" id="CHEBI:15378"/>
        <dbReference type="ChEBI" id="CHEBI:33019"/>
        <dbReference type="ChEBI" id="CHEBI:169974"/>
        <dbReference type="ChEBI" id="CHEBI:169975"/>
    </reaction>
    <physiologicalReaction direction="left-to-right" evidence="22">
        <dbReference type="Rhea" id="RHEA:67601"/>
    </physiologicalReaction>
</comment>
<keyword evidence="28" id="KW-1185">Reference proteome</keyword>
<comment type="catalytic activity">
    <reaction evidence="11">
        <text>2-oxo-dATP + H2O = 2-oxo-dAMP + diphosphate + H(+)</text>
        <dbReference type="Rhea" id="RHEA:31583"/>
        <dbReference type="ChEBI" id="CHEBI:15377"/>
        <dbReference type="ChEBI" id="CHEBI:15378"/>
        <dbReference type="ChEBI" id="CHEBI:33019"/>
        <dbReference type="ChEBI" id="CHEBI:63212"/>
        <dbReference type="ChEBI" id="CHEBI:77897"/>
        <dbReference type="EC" id="3.6.1.56"/>
    </reaction>
    <physiologicalReaction direction="left-to-right" evidence="11">
        <dbReference type="Rhea" id="RHEA:31584"/>
    </physiologicalReaction>
</comment>
<evidence type="ECO:0000256" key="15">
    <source>
        <dbReference type="ARBA" id="ARBA00026218"/>
    </source>
</evidence>
<comment type="catalytic activity">
    <reaction evidence="10">
        <text>8-oxo-dATP + H2O = 8-oxo-dAMP + diphosphate + H(+)</text>
        <dbReference type="Rhea" id="RHEA:65396"/>
        <dbReference type="ChEBI" id="CHEBI:15377"/>
        <dbReference type="ChEBI" id="CHEBI:15378"/>
        <dbReference type="ChEBI" id="CHEBI:33019"/>
        <dbReference type="ChEBI" id="CHEBI:71361"/>
        <dbReference type="ChEBI" id="CHEBI:172871"/>
    </reaction>
    <physiologicalReaction direction="left-to-right" evidence="10">
        <dbReference type="Rhea" id="RHEA:65397"/>
    </physiologicalReaction>
</comment>
<sequence>MNLPLTCECLLTRTTEAGVTEMLIGLKKTGFGLGKHVMPGGKVEPGESLEDACAREVLEETGLVVDVDDLVPRGAVTFRFPTRPEWDVFVAIFACDRFEGEVAETDELAAQWYPVGAPPFERMWDDAKYWLPIVLAGHQLDAEITLNDDNETVADVRYANEYDGHDDA</sequence>
<evidence type="ECO:0000256" key="19">
    <source>
        <dbReference type="ARBA" id="ARBA00031927"/>
    </source>
</evidence>
<comment type="cofactor">
    <cofactor evidence="1">
        <name>Mg(2+)</name>
        <dbReference type="ChEBI" id="CHEBI:18420"/>
    </cofactor>
</comment>
<comment type="caution">
    <text evidence="27">The sequence shown here is derived from an EMBL/GenBank/DDBJ whole genome shotgun (WGS) entry which is preliminary data.</text>
</comment>
<evidence type="ECO:0000256" key="16">
    <source>
        <dbReference type="ARBA" id="ARBA00029673"/>
    </source>
</evidence>
<evidence type="ECO:0000256" key="2">
    <source>
        <dbReference type="ARBA" id="ARBA00004496"/>
    </source>
</evidence>
<gene>
    <name evidence="27" type="ORF">KDK95_02790</name>
</gene>
<dbReference type="InterPro" id="IPR020476">
    <property type="entry name" value="Nudix_hydrolase"/>
</dbReference>
<dbReference type="GO" id="GO:0003723">
    <property type="term" value="F:RNA binding"/>
    <property type="evidence" value="ECO:0007669"/>
    <property type="project" value="UniProtKB-KW"/>
</dbReference>
<comment type="subunit">
    <text evidence="4">Monomer.</text>
</comment>
<evidence type="ECO:0000313" key="27">
    <source>
        <dbReference type="EMBL" id="MBR7825218.1"/>
    </source>
</evidence>
<dbReference type="GO" id="GO:0046872">
    <property type="term" value="F:metal ion binding"/>
    <property type="evidence" value="ECO:0007669"/>
    <property type="project" value="UniProtKB-KW"/>
</dbReference>
<evidence type="ECO:0000256" key="1">
    <source>
        <dbReference type="ARBA" id="ARBA00001946"/>
    </source>
</evidence>
<feature type="domain" description="Nudix hydrolase" evidence="26">
    <location>
        <begin position="2"/>
        <end position="139"/>
    </location>
</feature>
<dbReference type="PROSITE" id="PS00893">
    <property type="entry name" value="NUDIX_BOX"/>
    <property type="match status" value="1"/>
</dbReference>
<dbReference type="Proteomes" id="UP000676325">
    <property type="component" value="Unassembled WGS sequence"/>
</dbReference>
<evidence type="ECO:0000256" key="4">
    <source>
        <dbReference type="ARBA" id="ARBA00011245"/>
    </source>
</evidence>
<comment type="catalytic activity">
    <reaction evidence="23">
        <text>N(6)-methyl-dATP + H2O = N(6)-methyl-dAMP + diphosphate + H(+)</text>
        <dbReference type="Rhea" id="RHEA:67604"/>
        <dbReference type="ChEBI" id="CHEBI:15377"/>
        <dbReference type="ChEBI" id="CHEBI:15378"/>
        <dbReference type="ChEBI" id="CHEBI:33019"/>
        <dbReference type="ChEBI" id="CHEBI:169976"/>
        <dbReference type="ChEBI" id="CHEBI:172872"/>
    </reaction>
    <physiologicalReaction direction="left-to-right" evidence="23">
        <dbReference type="Rhea" id="RHEA:67605"/>
    </physiologicalReaction>
</comment>
<dbReference type="EMBL" id="JAGSOH010000004">
    <property type="protein sequence ID" value="MBR7825218.1"/>
    <property type="molecule type" value="Genomic_DNA"/>
</dbReference>
<dbReference type="InterPro" id="IPR020084">
    <property type="entry name" value="NUDIX_hydrolase_CS"/>
</dbReference>
<evidence type="ECO:0000256" key="23">
    <source>
        <dbReference type="ARBA" id="ARBA00049032"/>
    </source>
</evidence>
<dbReference type="Pfam" id="PF00293">
    <property type="entry name" value="NUDIX"/>
    <property type="match status" value="1"/>
</dbReference>
<protein>
    <recommendedName>
        <fullName evidence="15">Oxidized purine nucleoside triphosphate hydrolase</fullName>
        <ecNumber evidence="14">3.6.1.56</ecNumber>
    </recommendedName>
    <alternativeName>
        <fullName evidence="19">2-hydroxy-dATP diphosphatase</fullName>
    </alternativeName>
    <alternativeName>
        <fullName evidence="18">7,8-dihydro-8-oxoguanine triphosphatase</fullName>
    </alternativeName>
    <alternativeName>
        <fullName evidence="17">8-oxo-dGTPase</fullName>
    </alternativeName>
    <alternativeName>
        <fullName evidence="20">Methylated purine nucleoside triphosphate hydrolase</fullName>
    </alternativeName>
    <alternativeName>
        <fullName evidence="16">Nucleoside diphosphate-linked moiety X motif 1</fullName>
    </alternativeName>
</protein>
<keyword evidence="7 25" id="KW-0378">Hydrolase</keyword>
<keyword evidence="6" id="KW-0479">Metal-binding</keyword>
<keyword evidence="8" id="KW-0460">Magnesium</keyword>
<evidence type="ECO:0000256" key="21">
    <source>
        <dbReference type="ARBA" id="ARBA00048002"/>
    </source>
</evidence>
<evidence type="ECO:0000256" key="11">
    <source>
        <dbReference type="ARBA" id="ARBA00024459"/>
    </source>
</evidence>
<comment type="catalytic activity">
    <reaction evidence="21">
        <text>N(6)-methyl-ATP + H2O = N(6)-methyl-AMP + diphosphate + H(+)</text>
        <dbReference type="Rhea" id="RHEA:67608"/>
        <dbReference type="ChEBI" id="CHEBI:15377"/>
        <dbReference type="ChEBI" id="CHEBI:15378"/>
        <dbReference type="ChEBI" id="CHEBI:33019"/>
        <dbReference type="ChEBI" id="CHEBI:144842"/>
        <dbReference type="ChEBI" id="CHEBI:172873"/>
    </reaction>
    <physiologicalReaction direction="left-to-right" evidence="21">
        <dbReference type="Rhea" id="RHEA:67609"/>
    </physiologicalReaction>
</comment>
<evidence type="ECO:0000256" key="20">
    <source>
        <dbReference type="ARBA" id="ARBA00032071"/>
    </source>
</evidence>
<dbReference type="GO" id="GO:0042262">
    <property type="term" value="P:DNA protection"/>
    <property type="evidence" value="ECO:0007669"/>
    <property type="project" value="InterPro"/>
</dbReference>
<dbReference type="GO" id="GO:0008413">
    <property type="term" value="F:8-oxo-7,8-dihydroguanosine triphosphate pyrophosphatase activity"/>
    <property type="evidence" value="ECO:0007669"/>
    <property type="project" value="InterPro"/>
</dbReference>
<evidence type="ECO:0000256" key="5">
    <source>
        <dbReference type="ARBA" id="ARBA00022490"/>
    </source>
</evidence>
<dbReference type="AlphaFoldDB" id="A0A941E786"/>
<name>A0A941E786_9ACTN</name>
<accession>A0A941E786</accession>
<comment type="catalytic activity">
    <reaction evidence="13">
        <text>2-oxo-ATP + H2O = 2-oxo-AMP + diphosphate + H(+)</text>
        <dbReference type="Rhea" id="RHEA:67392"/>
        <dbReference type="ChEBI" id="CHEBI:15377"/>
        <dbReference type="ChEBI" id="CHEBI:15378"/>
        <dbReference type="ChEBI" id="CHEBI:33019"/>
        <dbReference type="ChEBI" id="CHEBI:71395"/>
        <dbReference type="ChEBI" id="CHEBI:172878"/>
    </reaction>
    <physiologicalReaction direction="left-to-right" evidence="13">
        <dbReference type="Rhea" id="RHEA:67393"/>
    </physiologicalReaction>
</comment>
<dbReference type="Gene3D" id="3.90.79.10">
    <property type="entry name" value="Nucleoside Triphosphate Pyrophosphohydrolase"/>
    <property type="match status" value="1"/>
</dbReference>
<dbReference type="CDD" id="cd03427">
    <property type="entry name" value="NUDIX_MTH1_Nudt1"/>
    <property type="match status" value="1"/>
</dbReference>
<keyword evidence="5" id="KW-0963">Cytoplasm</keyword>
<evidence type="ECO:0000256" key="10">
    <source>
        <dbReference type="ARBA" id="ARBA00024448"/>
    </source>
</evidence>
<comment type="function">
    <text evidence="24">Oxidized purine nucleoside triphosphate hydrolase which is a prominent sanitizer of the oxidized nucleotide pool. Catalyzes the hydrolysis of 2-oxo-dATP (2-hydroxy-dATP) into 2-oxo-dAMP. Also has a significant hydrolase activity toward 2-oxo-ATP, 8-oxo-dGTP and 8-oxo-dATP. Through the hydrolysis of oxidized purine nucleoside triphosphates, prevents their incorporation into DNA and the subsequent transversions A:T to C:G and G:C to T:A. Also catalyzes the hydrolysis of methylated purine nucleoside triphosphate preventing their integration into DNA. Through this antimutagenic activity protects cells from oxidative stress.</text>
</comment>
<evidence type="ECO:0000256" key="18">
    <source>
        <dbReference type="ARBA" id="ARBA00030682"/>
    </source>
</evidence>
<dbReference type="SUPFAM" id="SSF55811">
    <property type="entry name" value="Nudix"/>
    <property type="match status" value="1"/>
</dbReference>
<dbReference type="RefSeq" id="WP_212516376.1">
    <property type="nucleotide sequence ID" value="NZ_JAGSOH010000004.1"/>
</dbReference>
<reference evidence="27" key="1">
    <citation type="submission" date="2021-04" db="EMBL/GenBank/DDBJ databases">
        <title>Genome based classification of Actinospica acidithermotolerans sp. nov., an actinobacterium isolated from an Indonesian hot spring.</title>
        <authorList>
            <person name="Kusuma A.B."/>
            <person name="Putra K.E."/>
            <person name="Nafisah S."/>
            <person name="Loh J."/>
            <person name="Nouioui I."/>
            <person name="Goodfellow M."/>
        </authorList>
    </citation>
    <scope>NUCLEOTIDE SEQUENCE</scope>
    <source>
        <strain evidence="27">MGRD01-02</strain>
    </source>
</reference>
<evidence type="ECO:0000256" key="9">
    <source>
        <dbReference type="ARBA" id="ARBA00022884"/>
    </source>
</evidence>
<dbReference type="InterPro" id="IPR000086">
    <property type="entry name" value="NUDIX_hydrolase_dom"/>
</dbReference>
<dbReference type="GO" id="GO:0008828">
    <property type="term" value="F:dATP diphosphatase activity"/>
    <property type="evidence" value="ECO:0007669"/>
    <property type="project" value="UniProtKB-EC"/>
</dbReference>
<dbReference type="PANTHER" id="PTHR43758">
    <property type="entry name" value="7,8-DIHYDRO-8-OXOGUANINE TRIPHOSPHATASE"/>
    <property type="match status" value="1"/>
</dbReference>
<evidence type="ECO:0000256" key="3">
    <source>
        <dbReference type="ARBA" id="ARBA00005582"/>
    </source>
</evidence>
<dbReference type="PRINTS" id="PR01403">
    <property type="entry name" value="8OXTPHPHTASE"/>
</dbReference>
<evidence type="ECO:0000256" key="8">
    <source>
        <dbReference type="ARBA" id="ARBA00022842"/>
    </source>
</evidence>
<comment type="catalytic activity">
    <reaction evidence="12">
        <text>8-oxo-dGTP + H2O = 8-oxo-dGMP + diphosphate + H(+)</text>
        <dbReference type="Rhea" id="RHEA:31575"/>
        <dbReference type="ChEBI" id="CHEBI:15377"/>
        <dbReference type="ChEBI" id="CHEBI:15378"/>
        <dbReference type="ChEBI" id="CHEBI:33019"/>
        <dbReference type="ChEBI" id="CHEBI:63224"/>
        <dbReference type="ChEBI" id="CHEBI:77896"/>
    </reaction>
    <physiologicalReaction direction="left-to-right" evidence="12">
        <dbReference type="Rhea" id="RHEA:31576"/>
    </physiologicalReaction>
</comment>
<evidence type="ECO:0000256" key="17">
    <source>
        <dbReference type="ARBA" id="ARBA00030634"/>
    </source>
</evidence>
<evidence type="ECO:0000256" key="13">
    <source>
        <dbReference type="ARBA" id="ARBA00024596"/>
    </source>
</evidence>
<evidence type="ECO:0000259" key="26">
    <source>
        <dbReference type="PROSITE" id="PS51462"/>
    </source>
</evidence>
<dbReference type="EC" id="3.6.1.56" evidence="14"/>
<dbReference type="PRINTS" id="PR00502">
    <property type="entry name" value="NUDIXFAMILY"/>
</dbReference>
<evidence type="ECO:0000256" key="25">
    <source>
        <dbReference type="RuleBase" id="RU003476"/>
    </source>
</evidence>
<evidence type="ECO:0000256" key="12">
    <source>
        <dbReference type="ARBA" id="ARBA00024486"/>
    </source>
</evidence>
<evidence type="ECO:0000256" key="7">
    <source>
        <dbReference type="ARBA" id="ARBA00022801"/>
    </source>
</evidence>